<dbReference type="SUPFAM" id="SSF52402">
    <property type="entry name" value="Adenine nucleotide alpha hydrolases-like"/>
    <property type="match status" value="1"/>
</dbReference>
<dbReference type="InterPro" id="IPR001962">
    <property type="entry name" value="Asn_synthase"/>
</dbReference>
<evidence type="ECO:0000313" key="10">
    <source>
        <dbReference type="Proteomes" id="UP001297272"/>
    </source>
</evidence>
<evidence type="ECO:0000256" key="7">
    <source>
        <dbReference type="ARBA" id="ARBA00048741"/>
    </source>
</evidence>
<dbReference type="InterPro" id="IPR017932">
    <property type="entry name" value="GATase_2_dom"/>
</dbReference>
<reference evidence="9 10" key="1">
    <citation type="submission" date="2021-03" db="EMBL/GenBank/DDBJ databases">
        <title>Tianweitania aestuarii sp. nov., isolated from a tidal flat.</title>
        <authorList>
            <person name="Park S."/>
            <person name="Yoon J.-H."/>
        </authorList>
    </citation>
    <scope>NUCLEOTIDE SEQUENCE [LARGE SCALE GENOMIC DNA]</scope>
    <source>
        <strain evidence="9 10">BSSL-BM11</strain>
    </source>
</reference>
<dbReference type="Pfam" id="PF13537">
    <property type="entry name" value="GATase_7"/>
    <property type="match status" value="1"/>
</dbReference>
<dbReference type="Gene3D" id="3.60.20.10">
    <property type="entry name" value="Glutamine Phosphoribosylpyrophosphate, subunit 1, domain 1"/>
    <property type="match status" value="1"/>
</dbReference>
<dbReference type="InterPro" id="IPR014729">
    <property type="entry name" value="Rossmann-like_a/b/a_fold"/>
</dbReference>
<comment type="caution">
    <text evidence="9">The sequence shown here is derived from an EMBL/GenBank/DDBJ whole genome shotgun (WGS) entry which is preliminary data.</text>
</comment>
<organism evidence="9 10">
    <name type="scientific">Tianweitania aestuarii</name>
    <dbReference type="NCBI Taxonomy" id="2814886"/>
    <lineage>
        <taxon>Bacteria</taxon>
        <taxon>Pseudomonadati</taxon>
        <taxon>Pseudomonadota</taxon>
        <taxon>Alphaproteobacteria</taxon>
        <taxon>Hyphomicrobiales</taxon>
        <taxon>Phyllobacteriaceae</taxon>
        <taxon>Tianweitania</taxon>
    </lineage>
</organism>
<keyword evidence="9" id="KW-0436">Ligase</keyword>
<dbReference type="Pfam" id="PF00733">
    <property type="entry name" value="Asn_synthase"/>
    <property type="match status" value="1"/>
</dbReference>
<dbReference type="Proteomes" id="UP001297272">
    <property type="component" value="Unassembled WGS sequence"/>
</dbReference>
<dbReference type="Gene3D" id="3.40.50.620">
    <property type="entry name" value="HUPs"/>
    <property type="match status" value="1"/>
</dbReference>
<dbReference type="InterPro" id="IPR033738">
    <property type="entry name" value="AsnB_N"/>
</dbReference>
<keyword evidence="5" id="KW-0067">ATP-binding</keyword>
<dbReference type="NCBIfam" id="TIGR01536">
    <property type="entry name" value="asn_synth_AEB"/>
    <property type="match status" value="1"/>
</dbReference>
<dbReference type="PANTHER" id="PTHR43284">
    <property type="entry name" value="ASPARAGINE SYNTHETASE (GLUTAMINE-HYDROLYZING)"/>
    <property type="match status" value="1"/>
</dbReference>
<evidence type="ECO:0000313" key="9">
    <source>
        <dbReference type="EMBL" id="MBS9719465.1"/>
    </source>
</evidence>
<gene>
    <name evidence="9" type="primary">asnB</name>
    <name evidence="9" type="ORF">JYU29_02055</name>
</gene>
<feature type="domain" description="Glutamine amidotransferase type-2" evidence="8">
    <location>
        <begin position="2"/>
        <end position="217"/>
    </location>
</feature>
<dbReference type="PROSITE" id="PS51278">
    <property type="entry name" value="GATASE_TYPE_2"/>
    <property type="match status" value="1"/>
</dbReference>
<keyword evidence="6" id="KW-0315">Glutamine amidotransferase</keyword>
<evidence type="ECO:0000256" key="6">
    <source>
        <dbReference type="ARBA" id="ARBA00022962"/>
    </source>
</evidence>
<comment type="similarity">
    <text evidence="2">Belongs to the asparagine synthetase family.</text>
</comment>
<proteinExistence type="inferred from homology"/>
<sequence>MCGVAGIFDYAAQSPRCFDQELRRVCDAMKQRGPDGFGHWSSSDNRLQLGHRRLSVIAPGPQAAQPMADVSERFIISFNGEIYNHRALRTDLEARGYRFRTQSDTEVILNLYAAEGAEACAKLQGMFAFAIYDTVARSLFLARDPYGIKPLYLSDDGQTLRFASQVKALLAGGGVDTTIDPAGLAGFALFGHVPEPFTSYRAIRPLPAGHHLTIREGRVGQPMSFACLASSFATHQQQDAEGTTICRQALQDSVGRHLEADVELGVFLSGGVDSGAVLGLMRDRGGAHPIKAITLAFEDLAGTDVDEVPLAREIAAHYEADHHIHRISRDDLAANVPAILAAMDQPTIDGINTWFVAKAARELGLKVALSGIGGDELFGGYSTFRSIPAMVRATALTANMPRLGAAVRRIGSGLLPNLQATNPKALAAFELGGTYPGAYLLRRGLFLPHELPALLGRDIAREGLQRLDPLGLIAGSLEPGVSDPLLRVAAMESGNYLRNQLLRDADWAGMAHGVEIRTPLVDFQLLQTVAPHLAGIIRSKNGKALLASAPSKPLPFSVLQRSKTGFSVPMESLLSGQRNANTRLTSRLWARQVLQAFTGQTTALAA</sequence>
<evidence type="ECO:0000256" key="3">
    <source>
        <dbReference type="ARBA" id="ARBA00012737"/>
    </source>
</evidence>
<dbReference type="CDD" id="cd01991">
    <property type="entry name" value="Asn_synthase_B_C"/>
    <property type="match status" value="1"/>
</dbReference>
<protein>
    <recommendedName>
        <fullName evidence="3">asparagine synthase (glutamine-hydrolyzing)</fullName>
        <ecNumber evidence="3">6.3.5.4</ecNumber>
    </recommendedName>
</protein>
<dbReference type="PIRSF" id="PIRSF001589">
    <property type="entry name" value="Asn_synthetase_glu-h"/>
    <property type="match status" value="1"/>
</dbReference>
<accession>A0ABS5RRP0</accession>
<evidence type="ECO:0000259" key="8">
    <source>
        <dbReference type="PROSITE" id="PS51278"/>
    </source>
</evidence>
<dbReference type="InterPro" id="IPR029055">
    <property type="entry name" value="Ntn_hydrolases_N"/>
</dbReference>
<evidence type="ECO:0000256" key="2">
    <source>
        <dbReference type="ARBA" id="ARBA00005752"/>
    </source>
</evidence>
<evidence type="ECO:0000256" key="5">
    <source>
        <dbReference type="ARBA" id="ARBA00022840"/>
    </source>
</evidence>
<keyword evidence="4" id="KW-0547">Nucleotide-binding</keyword>
<name>A0ABS5RRP0_9HYPH</name>
<keyword evidence="10" id="KW-1185">Reference proteome</keyword>
<dbReference type="SUPFAM" id="SSF56235">
    <property type="entry name" value="N-terminal nucleophile aminohydrolases (Ntn hydrolases)"/>
    <property type="match status" value="1"/>
</dbReference>
<dbReference type="InterPro" id="IPR051786">
    <property type="entry name" value="ASN_synthetase/amidase"/>
</dbReference>
<dbReference type="CDD" id="cd00712">
    <property type="entry name" value="AsnB"/>
    <property type="match status" value="1"/>
</dbReference>
<dbReference type="GO" id="GO:0004066">
    <property type="term" value="F:asparagine synthase (glutamine-hydrolyzing) activity"/>
    <property type="evidence" value="ECO:0007669"/>
    <property type="project" value="UniProtKB-EC"/>
</dbReference>
<dbReference type="EMBL" id="JAFMNX010000001">
    <property type="protein sequence ID" value="MBS9719465.1"/>
    <property type="molecule type" value="Genomic_DNA"/>
</dbReference>
<evidence type="ECO:0000256" key="1">
    <source>
        <dbReference type="ARBA" id="ARBA00005187"/>
    </source>
</evidence>
<comment type="pathway">
    <text evidence="1">Amino-acid biosynthesis; L-asparagine biosynthesis; L-asparagine from L-aspartate (L-Gln route): step 1/1.</text>
</comment>
<dbReference type="RefSeq" id="WP_213983105.1">
    <property type="nucleotide sequence ID" value="NZ_JAFMNX010000001.1"/>
</dbReference>
<evidence type="ECO:0000256" key="4">
    <source>
        <dbReference type="ARBA" id="ARBA00022741"/>
    </source>
</evidence>
<comment type="catalytic activity">
    <reaction evidence="7">
        <text>L-aspartate + L-glutamine + ATP + H2O = L-asparagine + L-glutamate + AMP + diphosphate + H(+)</text>
        <dbReference type="Rhea" id="RHEA:12228"/>
        <dbReference type="ChEBI" id="CHEBI:15377"/>
        <dbReference type="ChEBI" id="CHEBI:15378"/>
        <dbReference type="ChEBI" id="CHEBI:29985"/>
        <dbReference type="ChEBI" id="CHEBI:29991"/>
        <dbReference type="ChEBI" id="CHEBI:30616"/>
        <dbReference type="ChEBI" id="CHEBI:33019"/>
        <dbReference type="ChEBI" id="CHEBI:58048"/>
        <dbReference type="ChEBI" id="CHEBI:58359"/>
        <dbReference type="ChEBI" id="CHEBI:456215"/>
        <dbReference type="EC" id="6.3.5.4"/>
    </reaction>
</comment>
<dbReference type="EC" id="6.3.5.4" evidence="3"/>
<dbReference type="InterPro" id="IPR006426">
    <property type="entry name" value="Asn_synth_AEB"/>
</dbReference>
<dbReference type="PANTHER" id="PTHR43284:SF1">
    <property type="entry name" value="ASPARAGINE SYNTHETASE"/>
    <property type="match status" value="1"/>
</dbReference>